<dbReference type="AlphaFoldDB" id="A0A8T0WV82"/>
<dbReference type="Proteomes" id="UP000823388">
    <property type="component" value="Chromosome 1N"/>
</dbReference>
<protein>
    <submittedName>
        <fullName evidence="1">Uncharacterized protein</fullName>
    </submittedName>
</protein>
<evidence type="ECO:0000313" key="1">
    <source>
        <dbReference type="EMBL" id="KAG2649576.1"/>
    </source>
</evidence>
<accession>A0A8T0WV82</accession>
<organism evidence="1 2">
    <name type="scientific">Panicum virgatum</name>
    <name type="common">Blackwell switchgrass</name>
    <dbReference type="NCBI Taxonomy" id="38727"/>
    <lineage>
        <taxon>Eukaryota</taxon>
        <taxon>Viridiplantae</taxon>
        <taxon>Streptophyta</taxon>
        <taxon>Embryophyta</taxon>
        <taxon>Tracheophyta</taxon>
        <taxon>Spermatophyta</taxon>
        <taxon>Magnoliopsida</taxon>
        <taxon>Liliopsida</taxon>
        <taxon>Poales</taxon>
        <taxon>Poaceae</taxon>
        <taxon>PACMAD clade</taxon>
        <taxon>Panicoideae</taxon>
        <taxon>Panicodae</taxon>
        <taxon>Paniceae</taxon>
        <taxon>Panicinae</taxon>
        <taxon>Panicum</taxon>
        <taxon>Panicum sect. Hiantes</taxon>
    </lineage>
</organism>
<comment type="caution">
    <text evidence="1">The sequence shown here is derived from an EMBL/GenBank/DDBJ whole genome shotgun (WGS) entry which is preliminary data.</text>
</comment>
<reference evidence="1" key="1">
    <citation type="submission" date="2020-05" db="EMBL/GenBank/DDBJ databases">
        <title>WGS assembly of Panicum virgatum.</title>
        <authorList>
            <person name="Lovell J.T."/>
            <person name="Jenkins J."/>
            <person name="Shu S."/>
            <person name="Juenger T.E."/>
            <person name="Schmutz J."/>
        </authorList>
    </citation>
    <scope>NUCLEOTIDE SEQUENCE</scope>
    <source>
        <strain evidence="1">AP13</strain>
    </source>
</reference>
<sequence length="121" mass="14124">MQECNGLPTSTIVSCGENLEQNKQPCYVCASSVGDTIPDSETNQHSEVYLIFCDLLVQTVAFCMLCLGKWRCKGNPEAPLPLRRIVYSVFKICQLWFSRKRLLLFLRRYQTSFNHPWCWFY</sequence>
<evidence type="ECO:0000313" key="2">
    <source>
        <dbReference type="Proteomes" id="UP000823388"/>
    </source>
</evidence>
<gene>
    <name evidence="1" type="ORF">PVAP13_1NG120300</name>
</gene>
<proteinExistence type="predicted"/>
<name>A0A8T0WV82_PANVG</name>
<keyword evidence="2" id="KW-1185">Reference proteome</keyword>
<dbReference type="EMBL" id="CM029038">
    <property type="protein sequence ID" value="KAG2649576.1"/>
    <property type="molecule type" value="Genomic_DNA"/>
</dbReference>